<dbReference type="InterPro" id="IPR001584">
    <property type="entry name" value="Integrase_cat-core"/>
</dbReference>
<accession>B0TA21</accession>
<evidence type="ECO:0000256" key="1">
    <source>
        <dbReference type="SAM" id="MobiDB-lite"/>
    </source>
</evidence>
<name>B0TA21_CAUSK</name>
<geneLocation type="plasmid" evidence="3">
    <name>pCAUL02</name>
</geneLocation>
<dbReference type="Gene3D" id="3.30.420.10">
    <property type="entry name" value="Ribonuclease H-like superfamily/Ribonuclease H"/>
    <property type="match status" value="1"/>
</dbReference>
<dbReference type="SUPFAM" id="SSF46689">
    <property type="entry name" value="Homeodomain-like"/>
    <property type="match status" value="1"/>
</dbReference>
<feature type="region of interest" description="Disordered" evidence="1">
    <location>
        <begin position="497"/>
        <end position="547"/>
    </location>
</feature>
<dbReference type="InterPro" id="IPR015378">
    <property type="entry name" value="Transposase-like_Mu_C"/>
</dbReference>
<protein>
    <submittedName>
        <fullName evidence="3">Integrase catalytic region</fullName>
    </submittedName>
</protein>
<dbReference type="GO" id="GO:0003676">
    <property type="term" value="F:nucleic acid binding"/>
    <property type="evidence" value="ECO:0007669"/>
    <property type="project" value="InterPro"/>
</dbReference>
<feature type="compositionally biased region" description="Basic and acidic residues" evidence="1">
    <location>
        <begin position="497"/>
        <end position="514"/>
    </location>
</feature>
<evidence type="ECO:0000313" key="3">
    <source>
        <dbReference type="EMBL" id="ABZ74570.1"/>
    </source>
</evidence>
<dbReference type="HOGENOM" id="CLU_017991_4_0_5"/>
<dbReference type="InterPro" id="IPR012337">
    <property type="entry name" value="RNaseH-like_sf"/>
</dbReference>
<feature type="domain" description="Integrase catalytic" evidence="2">
    <location>
        <begin position="166"/>
        <end position="369"/>
    </location>
</feature>
<dbReference type="InterPro" id="IPR036397">
    <property type="entry name" value="RNaseH_sf"/>
</dbReference>
<dbReference type="Pfam" id="PF09299">
    <property type="entry name" value="Mu-transpos_C"/>
    <property type="match status" value="1"/>
</dbReference>
<dbReference type="EMBL" id="CP000929">
    <property type="protein sequence ID" value="ABZ74570.1"/>
    <property type="molecule type" value="Genomic_DNA"/>
</dbReference>
<reference evidence="3" key="1">
    <citation type="submission" date="2008-01" db="EMBL/GenBank/DDBJ databases">
        <title>Complete sequence of plasmid2 pCAUL02 of Caulobacter sp. K31.</title>
        <authorList>
            <consortium name="US DOE Joint Genome Institute"/>
            <person name="Copeland A."/>
            <person name="Lucas S."/>
            <person name="Lapidus A."/>
            <person name="Barry K."/>
            <person name="Glavina del Rio T."/>
            <person name="Dalin E."/>
            <person name="Tice H."/>
            <person name="Pitluck S."/>
            <person name="Bruce D."/>
            <person name="Goodwin L."/>
            <person name="Thompson L.S."/>
            <person name="Brettin T."/>
            <person name="Detter J.C."/>
            <person name="Han C."/>
            <person name="Schmutz J."/>
            <person name="Larimer F."/>
            <person name="Land M."/>
            <person name="Hauser L."/>
            <person name="Kyrpides N."/>
            <person name="Kim E."/>
            <person name="Stephens C."/>
            <person name="Richardson P."/>
        </authorList>
    </citation>
    <scope>NUCLEOTIDE SEQUENCE [LARGE SCALE GENOMIC DNA]</scope>
    <source>
        <plasmid evidence="3">K31</plasmid>
        <plasmid evidence="3">pCAUL02</plasmid>
    </source>
</reference>
<gene>
    <name evidence="3" type="ordered locus">Caul_5456</name>
</gene>
<dbReference type="AlphaFoldDB" id="B0TA21"/>
<dbReference type="eggNOG" id="COG2801">
    <property type="taxonomic scope" value="Bacteria"/>
</dbReference>
<keyword evidence="3" id="KW-0614">Plasmid</keyword>
<dbReference type="PROSITE" id="PS50994">
    <property type="entry name" value="INTEGRASE"/>
    <property type="match status" value="1"/>
</dbReference>
<sequence>MVDDPDMRPTGGAEERWRRALERQPELRKLVEAPSRSRADVETAATRLGLHISTLYRLLRRFEVDRTAEAITGRARGWCPGRSRVPALIETVIDAAIQDFFLTKQAPSAAALHREIELRCRATGLATPAISTVHRRLRKLGRKTVAGRREGRGAAEAQTMRPGALQIDRPNMLWQIDHSPADVVIVDVETRAPIGRPWVTLVIDVASRVIAGLHVSLEDPSVISVGLALRHAILDKADALREREVAADWPAFGLPDGVHSDNGSDFRSATFQRACANLGIEIDYRPLGAPRYGGHIERLIGTAQQEMHLLPGTTFSNVSQRGDYDSDGSAALTLDEFETWLWRFIASDYNMRIHSVTGRPPLVAWRCGVDGQGFAPRRPSDPERLAFEFLPSVPRAITRQGVVFNRIHYYEPFLEPLFDTGDRRLLVRYDPRDLSRLYLATAQGVQSIRYRNLARPPMSLWELRAARRRLAAEGAAHVNEDALFEARRRNVELVGRAKSETRRQRRDAERRDRGYAAALAPDPPQPDPEPVASLGPISGRVGEIEQW</sequence>
<dbReference type="InterPro" id="IPR009057">
    <property type="entry name" value="Homeodomain-like_sf"/>
</dbReference>
<dbReference type="GO" id="GO:0015074">
    <property type="term" value="P:DNA integration"/>
    <property type="evidence" value="ECO:0007669"/>
    <property type="project" value="InterPro"/>
</dbReference>
<dbReference type="SUPFAM" id="SSF53098">
    <property type="entry name" value="Ribonuclease H-like"/>
    <property type="match status" value="1"/>
</dbReference>
<proteinExistence type="predicted"/>
<dbReference type="PANTHER" id="PTHR35004">
    <property type="entry name" value="TRANSPOSASE RV3428C-RELATED"/>
    <property type="match status" value="1"/>
</dbReference>
<evidence type="ECO:0000259" key="2">
    <source>
        <dbReference type="PROSITE" id="PS50994"/>
    </source>
</evidence>
<dbReference type="KEGG" id="cak:Caul_5456"/>
<dbReference type="PANTHER" id="PTHR35004:SF6">
    <property type="entry name" value="TRANSPOSASE"/>
    <property type="match status" value="1"/>
</dbReference>
<organism evidence="3">
    <name type="scientific">Caulobacter sp. (strain K31)</name>
    <dbReference type="NCBI Taxonomy" id="366602"/>
    <lineage>
        <taxon>Bacteria</taxon>
        <taxon>Pseudomonadati</taxon>
        <taxon>Pseudomonadota</taxon>
        <taxon>Alphaproteobacteria</taxon>
        <taxon>Caulobacterales</taxon>
        <taxon>Caulobacteraceae</taxon>
        <taxon>Caulobacter</taxon>
    </lineage>
</organism>